<dbReference type="NCBIfam" id="NF001305">
    <property type="entry name" value="PRK00249.1-5"/>
    <property type="match status" value="1"/>
</dbReference>
<evidence type="ECO:0000256" key="6">
    <source>
        <dbReference type="ARBA" id="ARBA00023237"/>
    </source>
</evidence>
<dbReference type="PANTHER" id="PTHR34933">
    <property type="entry name" value="FLAGELLAR L-RING PROTEIN"/>
    <property type="match status" value="1"/>
</dbReference>
<dbReference type="EMBL" id="JBHUIJ010000002">
    <property type="protein sequence ID" value="MFD2236361.1"/>
    <property type="molecule type" value="Genomic_DNA"/>
</dbReference>
<organism evidence="8 9">
    <name type="scientific">Aureimonas populi</name>
    <dbReference type="NCBI Taxonomy" id="1701758"/>
    <lineage>
        <taxon>Bacteria</taxon>
        <taxon>Pseudomonadati</taxon>
        <taxon>Pseudomonadota</taxon>
        <taxon>Alphaproteobacteria</taxon>
        <taxon>Hyphomicrobiales</taxon>
        <taxon>Aurantimonadaceae</taxon>
        <taxon>Aureimonas</taxon>
    </lineage>
</organism>
<accession>A0ABW5CJJ4</accession>
<keyword evidence="8" id="KW-0282">Flagellum</keyword>
<dbReference type="PROSITE" id="PS51257">
    <property type="entry name" value="PROKAR_LIPOPROTEIN"/>
    <property type="match status" value="1"/>
</dbReference>
<comment type="subunit">
    <text evidence="7">The basal body constitutes a major portion of the flagellar organelle and consists of four rings (L,P,S, and M) mounted on a central rod.</text>
</comment>
<keyword evidence="4 7" id="KW-0472">Membrane</keyword>
<comment type="caution">
    <text evidence="8">The sequence shown here is derived from an EMBL/GenBank/DDBJ whole genome shotgun (WGS) entry which is preliminary data.</text>
</comment>
<keyword evidence="8" id="KW-0969">Cilium</keyword>
<proteinExistence type="inferred from homology"/>
<keyword evidence="7" id="KW-0449">Lipoprotein</keyword>
<comment type="function">
    <text evidence="1 7">Assembles around the rod to form the L-ring and probably protects the motor/basal body from shearing forces during rotation.</text>
</comment>
<sequence>MSLLRASACLTAVLLLSGCMTSRQDFRAEPVMSPVGAGIHHNTPVVQPTSFPAELPRQTNSLWTDRNADFFRDTRALNVGDIVTVRIQIQDQAQLSNDSRRSRTGETEFGTDFDGNWRGRSFGTLGLNLDVSNDTSSQGRGSVRRSERIDLSVAAVVTQVLPNGNLFIAGQQEVRVNYELRVLQIAGFIRPGDILPNNTIPYDKIAEARISYGGRGRLSEVQQPAWGQQVLDNILPY</sequence>
<evidence type="ECO:0000256" key="4">
    <source>
        <dbReference type="ARBA" id="ARBA00023136"/>
    </source>
</evidence>
<evidence type="ECO:0000313" key="8">
    <source>
        <dbReference type="EMBL" id="MFD2236361.1"/>
    </source>
</evidence>
<comment type="subcellular location">
    <subcellularLocation>
        <location evidence="7">Cell outer membrane</location>
        <topology evidence="7">Lipid-anchor</topology>
    </subcellularLocation>
    <subcellularLocation>
        <location evidence="7">Bacterial flagellum basal body</location>
    </subcellularLocation>
</comment>
<name>A0ABW5CJJ4_9HYPH</name>
<comment type="similarity">
    <text evidence="2 7">Belongs to the FlgH family.</text>
</comment>
<protein>
    <recommendedName>
        <fullName evidence="7">Flagellar L-ring protein</fullName>
    </recommendedName>
    <alternativeName>
        <fullName evidence="7">Basal body L-ring protein</fullName>
    </alternativeName>
</protein>
<dbReference type="Pfam" id="PF02107">
    <property type="entry name" value="FlgH"/>
    <property type="match status" value="1"/>
</dbReference>
<evidence type="ECO:0000313" key="9">
    <source>
        <dbReference type="Proteomes" id="UP001597371"/>
    </source>
</evidence>
<keyword evidence="8" id="KW-0966">Cell projection</keyword>
<dbReference type="InterPro" id="IPR000527">
    <property type="entry name" value="Flag_Lring"/>
</dbReference>
<evidence type="ECO:0000256" key="2">
    <source>
        <dbReference type="ARBA" id="ARBA00006929"/>
    </source>
</evidence>
<dbReference type="HAMAP" id="MF_00415">
    <property type="entry name" value="FlgH"/>
    <property type="match status" value="1"/>
</dbReference>
<dbReference type="Proteomes" id="UP001597371">
    <property type="component" value="Unassembled WGS sequence"/>
</dbReference>
<evidence type="ECO:0000256" key="3">
    <source>
        <dbReference type="ARBA" id="ARBA00022729"/>
    </source>
</evidence>
<reference evidence="9" key="1">
    <citation type="journal article" date="2019" name="Int. J. Syst. Evol. Microbiol.">
        <title>The Global Catalogue of Microorganisms (GCM) 10K type strain sequencing project: providing services to taxonomists for standard genome sequencing and annotation.</title>
        <authorList>
            <consortium name="The Broad Institute Genomics Platform"/>
            <consortium name="The Broad Institute Genome Sequencing Center for Infectious Disease"/>
            <person name="Wu L."/>
            <person name="Ma J."/>
        </authorList>
    </citation>
    <scope>NUCLEOTIDE SEQUENCE [LARGE SCALE GENOMIC DNA]</scope>
    <source>
        <strain evidence="9">ZS-35-S2</strain>
    </source>
</reference>
<keyword evidence="6 7" id="KW-0998">Cell outer membrane</keyword>
<keyword evidence="5 7" id="KW-0975">Bacterial flagellum</keyword>
<keyword evidence="9" id="KW-1185">Reference proteome</keyword>
<dbReference type="PRINTS" id="PR01008">
    <property type="entry name" value="FLGLRINGFLGH"/>
</dbReference>
<gene>
    <name evidence="7 8" type="primary">flgH</name>
    <name evidence="8" type="ORF">ACFSKQ_02645</name>
</gene>
<dbReference type="RefSeq" id="WP_377946327.1">
    <property type="nucleotide sequence ID" value="NZ_JBHUIJ010000002.1"/>
</dbReference>
<dbReference type="PANTHER" id="PTHR34933:SF1">
    <property type="entry name" value="FLAGELLAR L-RING PROTEIN"/>
    <property type="match status" value="1"/>
</dbReference>
<keyword evidence="3 7" id="KW-0732">Signal</keyword>
<evidence type="ECO:0000256" key="7">
    <source>
        <dbReference type="HAMAP-Rule" id="MF_00415"/>
    </source>
</evidence>
<evidence type="ECO:0000256" key="5">
    <source>
        <dbReference type="ARBA" id="ARBA00023143"/>
    </source>
</evidence>
<evidence type="ECO:0000256" key="1">
    <source>
        <dbReference type="ARBA" id="ARBA00002591"/>
    </source>
</evidence>